<proteinExistence type="predicted"/>
<dbReference type="EMBL" id="CP073347">
    <property type="protein sequence ID" value="UTW13341.1"/>
    <property type="molecule type" value="Genomic_DNA"/>
</dbReference>
<dbReference type="Proteomes" id="UP001058461">
    <property type="component" value="Chromosome"/>
</dbReference>
<reference evidence="1" key="1">
    <citation type="submission" date="2021-04" db="EMBL/GenBank/DDBJ databases">
        <title>Oceanospirillales bacteria with DddD are important DMSP degraders in coastal seawater.</title>
        <authorList>
            <person name="Liu J."/>
        </authorList>
    </citation>
    <scope>NUCLEOTIDE SEQUENCE</scope>
    <source>
        <strain evidence="1">D13-1</strain>
    </source>
</reference>
<name>A0ABY5HR24_9GAMM</name>
<organism evidence="1 2">
    <name type="scientific">Marinobacterium rhizophilum</name>
    <dbReference type="NCBI Taxonomy" id="420402"/>
    <lineage>
        <taxon>Bacteria</taxon>
        <taxon>Pseudomonadati</taxon>
        <taxon>Pseudomonadota</taxon>
        <taxon>Gammaproteobacteria</taxon>
        <taxon>Oceanospirillales</taxon>
        <taxon>Oceanospirillaceae</taxon>
        <taxon>Marinobacterium</taxon>
    </lineage>
</organism>
<evidence type="ECO:0000313" key="1">
    <source>
        <dbReference type="EMBL" id="UTW13341.1"/>
    </source>
</evidence>
<evidence type="ECO:0000313" key="2">
    <source>
        <dbReference type="Proteomes" id="UP001058461"/>
    </source>
</evidence>
<protein>
    <submittedName>
        <fullName evidence="1">Uncharacterized protein</fullName>
    </submittedName>
</protein>
<keyword evidence="2" id="KW-1185">Reference proteome</keyword>
<gene>
    <name evidence="1" type="ORF">KDW95_06715</name>
</gene>
<sequence>MNNLYTHYNAHMNSPLSYPGGRRETEIEYIFRMAREAEAARKADLRQARIQTIKATLQKLLSKLHISRTPSLHALLGR</sequence>
<dbReference type="RefSeq" id="WP_255855518.1">
    <property type="nucleotide sequence ID" value="NZ_CP073347.1"/>
</dbReference>
<accession>A0ABY5HR24</accession>